<dbReference type="InterPro" id="IPR007737">
    <property type="entry name" value="Mga_HTH"/>
</dbReference>
<evidence type="ECO:0000259" key="1">
    <source>
        <dbReference type="Pfam" id="PF05043"/>
    </source>
</evidence>
<protein>
    <submittedName>
        <fullName evidence="2">Helix-turn-helix domain-containing protein</fullName>
    </submittedName>
</protein>
<dbReference type="InterPro" id="IPR036388">
    <property type="entry name" value="WH-like_DNA-bd_sf"/>
</dbReference>
<dbReference type="Gene3D" id="1.10.10.10">
    <property type="entry name" value="Winged helix-like DNA-binding domain superfamily/Winged helix DNA-binding domain"/>
    <property type="match status" value="1"/>
</dbReference>
<dbReference type="InterPro" id="IPR036390">
    <property type="entry name" value="WH_DNA-bd_sf"/>
</dbReference>
<comment type="caution">
    <text evidence="2">The sequence shown here is derived from an EMBL/GenBank/DDBJ whole genome shotgun (WGS) entry which is preliminary data.</text>
</comment>
<dbReference type="RefSeq" id="WP_269023877.1">
    <property type="nucleotide sequence ID" value="NZ_JANXKW010000002.1"/>
</dbReference>
<sequence>MYMEDFLDKQERISNQILELLQTHGGYLSKKKLTELLEISGNSLRIYLKNIEVRLEKFVESGHVFFEVEANNVKFSVDGTTNLSNISNDFFRDSYKYKIIMYLYMNETLNLIDLENELHISGSSITRRIKELNEILVEFDLKIKNRRLVGTKIQLNYFYYLFFIRVMPFTDRAELLSRSKTINAYTEVLNKQYDLGWGDDEKLSVFLWLKILIRLNSYKEQREEALTPVSRELIKNNPAYSKVKISFFRFLKKYALSFVEEDAIGLYYFLIGFDLIKNDSELYEEIRDVDIDKETPLNVAINFFWRDIEKYTYFKNDTKINYTLFNLYSKLAIFKGESFIYNRTITEFNRKSLEREDFGLIIQKLLAAYQSVAQFNGLTAPESLYYLQIQYLYILNILNFEFDDVLKIGLFINRDPIMEKLTMIIMERLLHGILNVQVEACQEGKDYDLIVTNRMGVSQQQFESPLYIMSEIGVSSDEAIADVINEVLEIDKVKKINMQSLERDSR</sequence>
<evidence type="ECO:0000313" key="2">
    <source>
        <dbReference type="EMBL" id="MCZ2491356.1"/>
    </source>
</evidence>
<evidence type="ECO:0000313" key="3">
    <source>
        <dbReference type="Proteomes" id="UP001081467"/>
    </source>
</evidence>
<reference evidence="2" key="1">
    <citation type="submission" date="2022-09" db="EMBL/GenBank/DDBJ databases">
        <title>Diversity of Dellaglioa algida.</title>
        <authorList>
            <person name="Matthias E."/>
            <person name="Werum V."/>
        </authorList>
    </citation>
    <scope>NUCLEOTIDE SEQUENCE</scope>
    <source>
        <strain evidence="2">TMW 2.2523</strain>
    </source>
</reference>
<dbReference type="SUPFAM" id="SSF46785">
    <property type="entry name" value="Winged helix' DNA-binding domain"/>
    <property type="match status" value="1"/>
</dbReference>
<dbReference type="Proteomes" id="UP001081467">
    <property type="component" value="Unassembled WGS sequence"/>
</dbReference>
<proteinExistence type="predicted"/>
<name>A0ABT4JLX1_9LACO</name>
<feature type="domain" description="Mga helix-turn-helix" evidence="1">
    <location>
        <begin position="81"/>
        <end position="163"/>
    </location>
</feature>
<organism evidence="2 3">
    <name type="scientific">Dellaglioa carnosa</name>
    <dbReference type="NCBI Taxonomy" id="2995136"/>
    <lineage>
        <taxon>Bacteria</taxon>
        <taxon>Bacillati</taxon>
        <taxon>Bacillota</taxon>
        <taxon>Bacilli</taxon>
        <taxon>Lactobacillales</taxon>
        <taxon>Lactobacillaceae</taxon>
        <taxon>Dellaglioa</taxon>
    </lineage>
</organism>
<accession>A0ABT4JLX1</accession>
<dbReference type="Pfam" id="PF05043">
    <property type="entry name" value="Mga"/>
    <property type="match status" value="1"/>
</dbReference>
<dbReference type="EMBL" id="JANXLI010000002">
    <property type="protein sequence ID" value="MCZ2491356.1"/>
    <property type="molecule type" value="Genomic_DNA"/>
</dbReference>
<keyword evidence="3" id="KW-1185">Reference proteome</keyword>
<gene>
    <name evidence="2" type="ORF">N0K80_04205</name>
</gene>